<evidence type="ECO:0000256" key="12">
    <source>
        <dbReference type="ARBA" id="ARBA00023264"/>
    </source>
</evidence>
<evidence type="ECO:0000256" key="9">
    <source>
        <dbReference type="ARBA" id="ARBA00023098"/>
    </source>
</evidence>
<name>A0AAX4PG89_9CHLO</name>
<evidence type="ECO:0000256" key="4">
    <source>
        <dbReference type="ARBA" id="ARBA00022516"/>
    </source>
</evidence>
<comment type="pathway">
    <text evidence="2">Lipid metabolism; phospholipid metabolism.</text>
</comment>
<dbReference type="Pfam" id="PF01553">
    <property type="entry name" value="Acyltransferase"/>
    <property type="match status" value="1"/>
</dbReference>
<evidence type="ECO:0000256" key="5">
    <source>
        <dbReference type="ARBA" id="ARBA00022679"/>
    </source>
</evidence>
<dbReference type="InterPro" id="IPR045252">
    <property type="entry name" value="LPCAT1-like"/>
</dbReference>
<evidence type="ECO:0000259" key="15">
    <source>
        <dbReference type="PROSITE" id="PS50222"/>
    </source>
</evidence>
<dbReference type="InterPro" id="IPR011992">
    <property type="entry name" value="EF-hand-dom_pair"/>
</dbReference>
<evidence type="ECO:0000256" key="11">
    <source>
        <dbReference type="ARBA" id="ARBA00023209"/>
    </source>
</evidence>
<accession>A0AAX4PG89</accession>
<gene>
    <name evidence="16" type="ORF">HKI87_12g69650</name>
</gene>
<dbReference type="SUPFAM" id="SSF69593">
    <property type="entry name" value="Glycerol-3-phosphate (1)-acyltransferase"/>
    <property type="match status" value="1"/>
</dbReference>
<dbReference type="GO" id="GO:0005783">
    <property type="term" value="C:endoplasmic reticulum"/>
    <property type="evidence" value="ECO:0007669"/>
    <property type="project" value="TreeGrafter"/>
</dbReference>
<keyword evidence="17" id="KW-1185">Reference proteome</keyword>
<dbReference type="Gene3D" id="1.10.238.10">
    <property type="entry name" value="EF-hand"/>
    <property type="match status" value="1"/>
</dbReference>
<evidence type="ECO:0000256" key="1">
    <source>
        <dbReference type="ARBA" id="ARBA00004370"/>
    </source>
</evidence>
<keyword evidence="13 16" id="KW-0012">Acyltransferase</keyword>
<reference evidence="16 17" key="1">
    <citation type="submission" date="2024-03" db="EMBL/GenBank/DDBJ databases">
        <title>Complete genome sequence of the green alga Chloropicon roscoffensis RCC1871.</title>
        <authorList>
            <person name="Lemieux C."/>
            <person name="Pombert J.-F."/>
            <person name="Otis C."/>
            <person name="Turmel M."/>
        </authorList>
    </citation>
    <scope>NUCLEOTIDE SEQUENCE [LARGE SCALE GENOMIC DNA]</scope>
    <source>
        <strain evidence="16 17">RCC1871</strain>
    </source>
</reference>
<dbReference type="InterPro" id="IPR018247">
    <property type="entry name" value="EF_Hand_1_Ca_BS"/>
</dbReference>
<evidence type="ECO:0000256" key="8">
    <source>
        <dbReference type="ARBA" id="ARBA00022989"/>
    </source>
</evidence>
<dbReference type="InterPro" id="IPR002123">
    <property type="entry name" value="Plipid/glycerol_acylTrfase"/>
</dbReference>
<dbReference type="PANTHER" id="PTHR23063:SF52">
    <property type="entry name" value="LYSOPHOSPHATIDYLCHOLINE ACYLTRANSFERASE"/>
    <property type="match status" value="1"/>
</dbReference>
<keyword evidence="9" id="KW-0443">Lipid metabolism</keyword>
<comment type="subcellular location">
    <subcellularLocation>
        <location evidence="1">Membrane</location>
    </subcellularLocation>
</comment>
<dbReference type="PROSITE" id="PS00018">
    <property type="entry name" value="EF_HAND_1"/>
    <property type="match status" value="1"/>
</dbReference>
<keyword evidence="5" id="KW-0808">Transferase</keyword>
<keyword evidence="10" id="KW-0472">Membrane</keyword>
<proteinExistence type="inferred from homology"/>
<evidence type="ECO:0000256" key="13">
    <source>
        <dbReference type="ARBA" id="ARBA00023315"/>
    </source>
</evidence>
<keyword evidence="8" id="KW-1133">Transmembrane helix</keyword>
<dbReference type="InterPro" id="IPR002048">
    <property type="entry name" value="EF_hand_dom"/>
</dbReference>
<dbReference type="GO" id="GO:0042171">
    <property type="term" value="F:lysophosphatidic acid acyltransferase activity"/>
    <property type="evidence" value="ECO:0007669"/>
    <property type="project" value="TreeGrafter"/>
</dbReference>
<dbReference type="GO" id="GO:0008654">
    <property type="term" value="P:phospholipid biosynthetic process"/>
    <property type="evidence" value="ECO:0007669"/>
    <property type="project" value="UniProtKB-KW"/>
</dbReference>
<evidence type="ECO:0000256" key="6">
    <source>
        <dbReference type="ARBA" id="ARBA00022692"/>
    </source>
</evidence>
<keyword evidence="11" id="KW-0594">Phospholipid biosynthesis</keyword>
<dbReference type="Proteomes" id="UP001472866">
    <property type="component" value="Chromosome 12"/>
</dbReference>
<evidence type="ECO:0000256" key="3">
    <source>
        <dbReference type="ARBA" id="ARBA00008655"/>
    </source>
</evidence>
<feature type="domain" description="EF-hand" evidence="15">
    <location>
        <begin position="410"/>
        <end position="445"/>
    </location>
</feature>
<evidence type="ECO:0000313" key="16">
    <source>
        <dbReference type="EMBL" id="WZN65407.1"/>
    </source>
</evidence>
<dbReference type="GO" id="GO:0016020">
    <property type="term" value="C:membrane"/>
    <property type="evidence" value="ECO:0007669"/>
    <property type="project" value="UniProtKB-SubCell"/>
</dbReference>
<dbReference type="GO" id="GO:0005509">
    <property type="term" value="F:calcium ion binding"/>
    <property type="evidence" value="ECO:0007669"/>
    <property type="project" value="InterPro"/>
</dbReference>
<keyword evidence="12" id="KW-1208">Phospholipid metabolism</keyword>
<evidence type="ECO:0000256" key="7">
    <source>
        <dbReference type="ARBA" id="ARBA00022837"/>
    </source>
</evidence>
<organism evidence="16 17">
    <name type="scientific">Chloropicon roscoffensis</name>
    <dbReference type="NCBI Taxonomy" id="1461544"/>
    <lineage>
        <taxon>Eukaryota</taxon>
        <taxon>Viridiplantae</taxon>
        <taxon>Chlorophyta</taxon>
        <taxon>Chloropicophyceae</taxon>
        <taxon>Chloropicales</taxon>
        <taxon>Chloropicaceae</taxon>
        <taxon>Chloropicon</taxon>
    </lineage>
</organism>
<evidence type="ECO:0000256" key="10">
    <source>
        <dbReference type="ARBA" id="ARBA00023136"/>
    </source>
</evidence>
<sequence>MSPPKVVTFDVESGGAGESERSARSAATSSRSTDLTVKERLAAVNVAQSGRNPFVNNTPPWSTDLVVQTVLVCIFILPLRLLLFCPSIAIAWILDAVANIGHYVDDVPMPRWRCRIVNWSSYFWRAWLFSLSFQRINVVGEPARRSEAPICVVNHTSFIDIFLMYACKRFMFVAKKEVTKIPFGRDIIRAGQTILVDRANTESSQHAKEAIERRAKHTAHHPGAPEWPTLVMFPESTCTNGTALITFKQGAFVPGVPVQPVAIKYHWKTADPCKVYGGGPGIGLILLRMLTSLHNSVTIHFMDVYQPSKEERGDPSFYAENVRQLMARTLKVRVTNHSYADVQLLLAAQKMDIRRDSRRNLNVELSTLKDILDAKCTVSQVKYFLQEFHKEAGREGKLTQDQLLRVLNMERNPVTERIFYLFDINSDGTLQYKEFMAGIALLYYTDKSVQEDALIDILASDKDEETGMVYFDKNLLKSFAWSRHKKYPAEKLYNMSVSGHTSSVMTSGHTSLAMMTTSLETVELDSVTSPTSLTTPQTPQQLWWTREELIKFVRDNPQLFDWLNSPSFLER</sequence>
<dbReference type="EMBL" id="CP151512">
    <property type="protein sequence ID" value="WZN65407.1"/>
    <property type="molecule type" value="Genomic_DNA"/>
</dbReference>
<keyword evidence="7" id="KW-0106">Calcium</keyword>
<dbReference type="GO" id="GO:0008374">
    <property type="term" value="F:O-acyltransferase activity"/>
    <property type="evidence" value="ECO:0007669"/>
    <property type="project" value="InterPro"/>
</dbReference>
<keyword evidence="4" id="KW-0444">Lipid biosynthesis</keyword>
<dbReference type="SMART" id="SM00563">
    <property type="entry name" value="PlsC"/>
    <property type="match status" value="1"/>
</dbReference>
<dbReference type="CDD" id="cd07991">
    <property type="entry name" value="LPLAT_LPCAT1-like"/>
    <property type="match status" value="1"/>
</dbReference>
<evidence type="ECO:0000256" key="14">
    <source>
        <dbReference type="SAM" id="MobiDB-lite"/>
    </source>
</evidence>
<dbReference type="PANTHER" id="PTHR23063">
    <property type="entry name" value="PHOSPHOLIPID ACYLTRANSFERASE"/>
    <property type="match status" value="1"/>
</dbReference>
<comment type="similarity">
    <text evidence="3">Belongs to the 1-acyl-sn-glycerol-3-phosphate acyltransferase family.</text>
</comment>
<dbReference type="PROSITE" id="PS50222">
    <property type="entry name" value="EF_HAND_2"/>
    <property type="match status" value="1"/>
</dbReference>
<feature type="region of interest" description="Disordered" evidence="14">
    <location>
        <begin position="1"/>
        <end position="32"/>
    </location>
</feature>
<evidence type="ECO:0000256" key="2">
    <source>
        <dbReference type="ARBA" id="ARBA00005074"/>
    </source>
</evidence>
<protein>
    <submittedName>
        <fullName evidence="16">Lysophospholipid acyltransferase LPEAT2</fullName>
    </submittedName>
</protein>
<evidence type="ECO:0000313" key="17">
    <source>
        <dbReference type="Proteomes" id="UP001472866"/>
    </source>
</evidence>
<dbReference type="AlphaFoldDB" id="A0AAX4PG89"/>
<dbReference type="SUPFAM" id="SSF47473">
    <property type="entry name" value="EF-hand"/>
    <property type="match status" value="1"/>
</dbReference>
<keyword evidence="6" id="KW-0812">Transmembrane</keyword>